<sequence>MAGLCEGGNEPSGSLKAICNCRQPWLISFSDCPCLATGKAVDYFVLILEGRVEVTVGKENMIFESGPFTYFGTQALIQNIGVALCAKQNCQFSVHSPLALASSSSSLFKFTAHRTQVFRTRRPRLDTATFTDSLKFPARRTQILIRRTRLDTATVTDSLKFPARRTQILIRRTRLDTATVTDSLKFPARRTQILIRRTRLDTATVTDSLKFPARRIDPDTWTLPHFTDSLKFPARQTQILIRRTRLDTATVTDSLKFPARRTQILIRLAWILPQSRTHSMDSPTSPTPQNMGSLQSVNLDAMLRHTFIPDYTVRAITEVFYVRIKRSLYLAAKRATLMERAKKDTQAEDHFDDEVEKLLHSLDEDDRSQGPVDSPTLSRAVKDASHHTSPSDREALQRCIMAAERTVANDVSMLQSLSNSSGSMRSPNSPVGRTASPGQEPNGSVKSSAGRPTSPAKEDRPLLCDKEDKATAEERTVLLSASGGASKC</sequence>
<gene>
    <name evidence="3" type="ORF">ANN_11996</name>
</gene>
<feature type="compositionally biased region" description="Polar residues" evidence="1">
    <location>
        <begin position="436"/>
        <end position="451"/>
    </location>
</feature>
<dbReference type="InterPro" id="IPR000595">
    <property type="entry name" value="cNMP-bd_dom"/>
</dbReference>
<dbReference type="PROSITE" id="PS50042">
    <property type="entry name" value="CNMP_BINDING_3"/>
    <property type="match status" value="1"/>
</dbReference>
<dbReference type="EMBL" id="JAJSOF020000015">
    <property type="protein sequence ID" value="KAJ4442130.1"/>
    <property type="molecule type" value="Genomic_DNA"/>
</dbReference>
<feature type="region of interest" description="Disordered" evidence="1">
    <location>
        <begin position="417"/>
        <end position="469"/>
    </location>
</feature>
<feature type="compositionally biased region" description="Low complexity" evidence="1">
    <location>
        <begin position="417"/>
        <end position="430"/>
    </location>
</feature>
<keyword evidence="4" id="KW-1185">Reference proteome</keyword>
<feature type="compositionally biased region" description="Basic and acidic residues" evidence="1">
    <location>
        <begin position="456"/>
        <end position="469"/>
    </location>
</feature>
<dbReference type="SUPFAM" id="SSF51206">
    <property type="entry name" value="cAMP-binding domain-like"/>
    <property type="match status" value="1"/>
</dbReference>
<feature type="compositionally biased region" description="Basic and acidic residues" evidence="1">
    <location>
        <begin position="380"/>
        <end position="394"/>
    </location>
</feature>
<protein>
    <recommendedName>
        <fullName evidence="2">Cyclic nucleotide-binding domain-containing protein</fullName>
    </recommendedName>
</protein>
<dbReference type="Pfam" id="PF25562">
    <property type="entry name" value="CNBH_CNNM2_C"/>
    <property type="match status" value="2"/>
</dbReference>
<evidence type="ECO:0000259" key="2">
    <source>
        <dbReference type="PROSITE" id="PS50042"/>
    </source>
</evidence>
<feature type="region of interest" description="Disordered" evidence="1">
    <location>
        <begin position="360"/>
        <end position="394"/>
    </location>
</feature>
<reference evidence="3 4" key="1">
    <citation type="journal article" date="2022" name="Allergy">
        <title>Genome assembly and annotation of Periplaneta americana reveal a comprehensive cockroach allergen profile.</title>
        <authorList>
            <person name="Wang L."/>
            <person name="Xiong Q."/>
            <person name="Saelim N."/>
            <person name="Wang L."/>
            <person name="Nong W."/>
            <person name="Wan A.T."/>
            <person name="Shi M."/>
            <person name="Liu X."/>
            <person name="Cao Q."/>
            <person name="Hui J.H.L."/>
            <person name="Sookrung N."/>
            <person name="Leung T.F."/>
            <person name="Tungtrongchitr A."/>
            <person name="Tsui S.K.W."/>
        </authorList>
    </citation>
    <scope>NUCLEOTIDE SEQUENCE [LARGE SCALE GENOMIC DNA]</scope>
    <source>
        <strain evidence="3">PWHHKU_190912</strain>
    </source>
</reference>
<dbReference type="Proteomes" id="UP001148838">
    <property type="component" value="Unassembled WGS sequence"/>
</dbReference>
<evidence type="ECO:0000313" key="4">
    <source>
        <dbReference type="Proteomes" id="UP001148838"/>
    </source>
</evidence>
<name>A0ABQ8T8E9_PERAM</name>
<feature type="domain" description="Cyclic nucleotide-binding" evidence="2">
    <location>
        <begin position="38"/>
        <end position="79"/>
    </location>
</feature>
<accession>A0ABQ8T8E9</accession>
<evidence type="ECO:0000256" key="1">
    <source>
        <dbReference type="SAM" id="MobiDB-lite"/>
    </source>
</evidence>
<proteinExistence type="predicted"/>
<dbReference type="InterPro" id="IPR018490">
    <property type="entry name" value="cNMP-bd_dom_sf"/>
</dbReference>
<evidence type="ECO:0000313" key="3">
    <source>
        <dbReference type="EMBL" id="KAJ4442130.1"/>
    </source>
</evidence>
<comment type="caution">
    <text evidence="3">The sequence shown here is derived from an EMBL/GenBank/DDBJ whole genome shotgun (WGS) entry which is preliminary data.</text>
</comment>
<organism evidence="3 4">
    <name type="scientific">Periplaneta americana</name>
    <name type="common">American cockroach</name>
    <name type="synonym">Blatta americana</name>
    <dbReference type="NCBI Taxonomy" id="6978"/>
    <lineage>
        <taxon>Eukaryota</taxon>
        <taxon>Metazoa</taxon>
        <taxon>Ecdysozoa</taxon>
        <taxon>Arthropoda</taxon>
        <taxon>Hexapoda</taxon>
        <taxon>Insecta</taxon>
        <taxon>Pterygota</taxon>
        <taxon>Neoptera</taxon>
        <taxon>Polyneoptera</taxon>
        <taxon>Dictyoptera</taxon>
        <taxon>Blattodea</taxon>
        <taxon>Blattoidea</taxon>
        <taxon>Blattidae</taxon>
        <taxon>Blattinae</taxon>
        <taxon>Periplaneta</taxon>
    </lineage>
</organism>